<comment type="caution">
    <text evidence="2">The sequence shown here is derived from an EMBL/GenBank/DDBJ whole genome shotgun (WGS) entry which is preliminary data.</text>
</comment>
<feature type="transmembrane region" description="Helical" evidence="1">
    <location>
        <begin position="6"/>
        <end position="23"/>
    </location>
</feature>
<dbReference type="AlphaFoldDB" id="A0A9P1N7M1"/>
<evidence type="ECO:0000313" key="2">
    <source>
        <dbReference type="EMBL" id="CAI5450807.1"/>
    </source>
</evidence>
<gene>
    <name evidence="2" type="ORF">CAMP_LOCUS13444</name>
</gene>
<name>A0A9P1N7M1_9PELO</name>
<dbReference type="Proteomes" id="UP001152747">
    <property type="component" value="Unassembled WGS sequence"/>
</dbReference>
<keyword evidence="1" id="KW-1133">Transmembrane helix</keyword>
<accession>A0A9P1N7M1</accession>
<protein>
    <submittedName>
        <fullName evidence="2">Uncharacterized protein</fullName>
    </submittedName>
</protein>
<dbReference type="EMBL" id="CANHGI010000005">
    <property type="protein sequence ID" value="CAI5450807.1"/>
    <property type="molecule type" value="Genomic_DNA"/>
</dbReference>
<keyword evidence="3" id="KW-1185">Reference proteome</keyword>
<keyword evidence="1" id="KW-0812">Transmembrane</keyword>
<proteinExistence type="predicted"/>
<organism evidence="2 3">
    <name type="scientific">Caenorhabditis angaria</name>
    <dbReference type="NCBI Taxonomy" id="860376"/>
    <lineage>
        <taxon>Eukaryota</taxon>
        <taxon>Metazoa</taxon>
        <taxon>Ecdysozoa</taxon>
        <taxon>Nematoda</taxon>
        <taxon>Chromadorea</taxon>
        <taxon>Rhabditida</taxon>
        <taxon>Rhabditina</taxon>
        <taxon>Rhabditomorpha</taxon>
        <taxon>Rhabditoidea</taxon>
        <taxon>Rhabditidae</taxon>
        <taxon>Peloderinae</taxon>
        <taxon>Caenorhabditis</taxon>
    </lineage>
</organism>
<sequence length="86" mass="9888">MIRRVVVFVICMVTMNVLIMYLLSIMYPKVEKIGCDFETANCDAKIEVPKLNPWIKAAFAITLAYAIHKNVLRQNPLEGFRADRNN</sequence>
<evidence type="ECO:0000313" key="3">
    <source>
        <dbReference type="Proteomes" id="UP001152747"/>
    </source>
</evidence>
<evidence type="ECO:0000256" key="1">
    <source>
        <dbReference type="SAM" id="Phobius"/>
    </source>
</evidence>
<keyword evidence="1" id="KW-0472">Membrane</keyword>
<reference evidence="2" key="1">
    <citation type="submission" date="2022-11" db="EMBL/GenBank/DDBJ databases">
        <authorList>
            <person name="Kikuchi T."/>
        </authorList>
    </citation>
    <scope>NUCLEOTIDE SEQUENCE</scope>
    <source>
        <strain evidence="2">PS1010</strain>
    </source>
</reference>